<evidence type="ECO:0000313" key="2">
    <source>
        <dbReference type="EMBL" id="QHS84561.1"/>
    </source>
</evidence>
<name>A0A6C0AZ72_9ZZZZ</name>
<feature type="compositionally biased region" description="Polar residues" evidence="1">
    <location>
        <begin position="309"/>
        <end position="318"/>
    </location>
</feature>
<feature type="region of interest" description="Disordered" evidence="1">
    <location>
        <begin position="298"/>
        <end position="343"/>
    </location>
</feature>
<reference evidence="2" key="1">
    <citation type="journal article" date="2020" name="Nature">
        <title>Giant virus diversity and host interactions through global metagenomics.</title>
        <authorList>
            <person name="Schulz F."/>
            <person name="Roux S."/>
            <person name="Paez-Espino D."/>
            <person name="Jungbluth S."/>
            <person name="Walsh D.A."/>
            <person name="Denef V.J."/>
            <person name="McMahon K.D."/>
            <person name="Konstantinidis K.T."/>
            <person name="Eloe-Fadrosh E.A."/>
            <person name="Kyrpides N.C."/>
            <person name="Woyke T."/>
        </authorList>
    </citation>
    <scope>NUCLEOTIDE SEQUENCE</scope>
    <source>
        <strain evidence="2">GVMAG-S-ERX556022-25</strain>
    </source>
</reference>
<dbReference type="EMBL" id="MN738809">
    <property type="protein sequence ID" value="QHS84561.1"/>
    <property type="molecule type" value="Genomic_DNA"/>
</dbReference>
<accession>A0A6C0AZ72</accession>
<evidence type="ECO:0000256" key="1">
    <source>
        <dbReference type="SAM" id="MobiDB-lite"/>
    </source>
</evidence>
<organism evidence="2">
    <name type="scientific">viral metagenome</name>
    <dbReference type="NCBI Taxonomy" id="1070528"/>
    <lineage>
        <taxon>unclassified sequences</taxon>
        <taxon>metagenomes</taxon>
        <taxon>organismal metagenomes</taxon>
    </lineage>
</organism>
<dbReference type="AlphaFoldDB" id="A0A6C0AZ72"/>
<protein>
    <submittedName>
        <fullName evidence="2">Uncharacterized protein</fullName>
    </submittedName>
</protein>
<proteinExistence type="predicted"/>
<feature type="compositionally biased region" description="Basic residues" evidence="1">
    <location>
        <begin position="319"/>
        <end position="343"/>
    </location>
</feature>
<sequence>MTKSKRNIVTHKKLNRYNRITKKYGGNRFTRRIRDLFRKKPQKIERIVRKGFDDWEPSKTPSYRYHSIPTSPTTRRKFNLPSWLRLPKFLTRKKRQQHNLYASPIRISDYPNMSQTIVSGPDLILDSPSDFDNSASIGLESSPGRRQAEQEYQTAVKRGEDILQTNRLPSPSSLSNIKSPTRIDLEKRAIATGFVRPDQVDIISDQDLRDVIWGKEQATKLSYDNMMKYIKRNPNGTFKKYIMGTEDAQNYLNNRTQPLEKIYNQALADYLKTNPSKTNNQERKKQLADNLLSVFDSPGSVSSPVGSPTYDSDIQGGSSRRRRRTRRTRRKSIRKNKKYKKNR</sequence>
<feature type="compositionally biased region" description="Low complexity" evidence="1">
    <location>
        <begin position="298"/>
        <end position="308"/>
    </location>
</feature>